<organism evidence="6 7">
    <name type="scientific">Engystomops pustulosus</name>
    <name type="common">Tungara frog</name>
    <name type="synonym">Physalaemus pustulosus</name>
    <dbReference type="NCBI Taxonomy" id="76066"/>
    <lineage>
        <taxon>Eukaryota</taxon>
        <taxon>Metazoa</taxon>
        <taxon>Chordata</taxon>
        <taxon>Craniata</taxon>
        <taxon>Vertebrata</taxon>
        <taxon>Euteleostomi</taxon>
        <taxon>Amphibia</taxon>
        <taxon>Batrachia</taxon>
        <taxon>Anura</taxon>
        <taxon>Neobatrachia</taxon>
        <taxon>Hyloidea</taxon>
        <taxon>Leptodactylidae</taxon>
        <taxon>Leiuperinae</taxon>
        <taxon>Engystomops</taxon>
    </lineage>
</organism>
<reference evidence="6" key="1">
    <citation type="thesis" date="2020" institute="ProQuest LLC" country="789 East Eisenhower Parkway, Ann Arbor, MI, USA">
        <title>Comparative Genomics and Chromosome Evolution.</title>
        <authorList>
            <person name="Mudd A.B."/>
        </authorList>
    </citation>
    <scope>NUCLEOTIDE SEQUENCE</scope>
    <source>
        <strain evidence="6">237g6f4</strain>
        <tissue evidence="6">Blood</tissue>
    </source>
</reference>
<protein>
    <recommendedName>
        <fullName evidence="5">Glycosyl hydrolases family 22 (GH22) domain-containing protein</fullName>
    </recommendedName>
</protein>
<dbReference type="PRINTS" id="PR00135">
    <property type="entry name" value="LYZLACT"/>
</dbReference>
<dbReference type="EMBL" id="WNYA01004199">
    <property type="protein sequence ID" value="KAG8542936.1"/>
    <property type="molecule type" value="Genomic_DNA"/>
</dbReference>
<keyword evidence="7" id="KW-1185">Reference proteome</keyword>
<evidence type="ECO:0000313" key="7">
    <source>
        <dbReference type="Proteomes" id="UP000824782"/>
    </source>
</evidence>
<dbReference type="Pfam" id="PF00062">
    <property type="entry name" value="Lys"/>
    <property type="match status" value="1"/>
</dbReference>
<dbReference type="InterPro" id="IPR001916">
    <property type="entry name" value="Glyco_hydro_22"/>
</dbReference>
<evidence type="ECO:0000256" key="3">
    <source>
        <dbReference type="RuleBase" id="RU004440"/>
    </source>
</evidence>
<dbReference type="SMART" id="SM00263">
    <property type="entry name" value="LYZ1"/>
    <property type="match status" value="1"/>
</dbReference>
<dbReference type="SUPFAM" id="SSF53955">
    <property type="entry name" value="Lysozyme-like"/>
    <property type="match status" value="1"/>
</dbReference>
<keyword evidence="2" id="KW-1015">Disulfide bond</keyword>
<dbReference type="Gene3D" id="1.10.530.10">
    <property type="match status" value="1"/>
</dbReference>
<proteinExistence type="inferred from homology"/>
<name>A0AAV6Z1U4_ENGPU</name>
<dbReference type="PRINTS" id="PR00137">
    <property type="entry name" value="LYSOZYME"/>
</dbReference>
<evidence type="ECO:0000313" key="6">
    <source>
        <dbReference type="EMBL" id="KAG8542936.1"/>
    </source>
</evidence>
<dbReference type="Proteomes" id="UP000824782">
    <property type="component" value="Unassembled WGS sequence"/>
</dbReference>
<evidence type="ECO:0000256" key="2">
    <source>
        <dbReference type="ARBA" id="ARBA00023157"/>
    </source>
</evidence>
<feature type="signal peptide" evidence="4">
    <location>
        <begin position="1"/>
        <end position="18"/>
    </location>
</feature>
<evidence type="ECO:0000256" key="1">
    <source>
        <dbReference type="ARBA" id="ARBA00010859"/>
    </source>
</evidence>
<comment type="caution">
    <text evidence="6">The sequence shown here is derived from an EMBL/GenBank/DDBJ whole genome shotgun (WGS) entry which is preliminary data.</text>
</comment>
<dbReference type="InterPro" id="IPR000974">
    <property type="entry name" value="Glyco_hydro_22_lys"/>
</dbReference>
<evidence type="ECO:0000256" key="4">
    <source>
        <dbReference type="SAM" id="SignalP"/>
    </source>
</evidence>
<dbReference type="PANTHER" id="PTHR11407:SF72">
    <property type="entry name" value="LYSOZYME C"/>
    <property type="match status" value="1"/>
</dbReference>
<dbReference type="PROSITE" id="PS51348">
    <property type="entry name" value="GLYCOSYL_HYDROL_F22_2"/>
    <property type="match status" value="1"/>
</dbReference>
<dbReference type="PROSITE" id="PS00128">
    <property type="entry name" value="GLYCOSYL_HYDROL_F22_1"/>
    <property type="match status" value="1"/>
</dbReference>
<feature type="domain" description="Glycosyl hydrolases family 22 (GH22)" evidence="5">
    <location>
        <begin position="88"/>
        <end position="106"/>
    </location>
</feature>
<gene>
    <name evidence="6" type="ORF">GDO81_025777</name>
</gene>
<sequence length="139" mass="15145">MKIFLVLILSAIAASSLALDKCTVLRAVKDSGLGGYKGYTAGDYVCLAYYASGYNPLSHNSPGLFGAFQISSYWWCDDGITPGRKNLCNIPCSALQNNNLVDDLQCVSRIVHDPNGLNAWDPWKVNCKGKDLTRFETGC</sequence>
<dbReference type="GO" id="GO:0003796">
    <property type="term" value="F:lysozyme activity"/>
    <property type="evidence" value="ECO:0007669"/>
    <property type="project" value="InterPro"/>
</dbReference>
<accession>A0AAV6Z1U4</accession>
<dbReference type="InterPro" id="IPR019799">
    <property type="entry name" value="Glyco_hydro_22_CS"/>
</dbReference>
<keyword evidence="4" id="KW-0732">Signal</keyword>
<dbReference type="FunFam" id="1.10.530.10:FF:000001">
    <property type="entry name" value="Lysozyme C"/>
    <property type="match status" value="1"/>
</dbReference>
<evidence type="ECO:0000259" key="5">
    <source>
        <dbReference type="PROSITE" id="PS00128"/>
    </source>
</evidence>
<feature type="chain" id="PRO_5043529468" description="Glycosyl hydrolases family 22 (GH22) domain-containing protein" evidence="4">
    <location>
        <begin position="19"/>
        <end position="139"/>
    </location>
</feature>
<dbReference type="InterPro" id="IPR023346">
    <property type="entry name" value="Lysozyme-like_dom_sf"/>
</dbReference>
<comment type="similarity">
    <text evidence="1 3">Belongs to the glycosyl hydrolase 22 family.</text>
</comment>
<dbReference type="AlphaFoldDB" id="A0AAV6Z1U4"/>
<dbReference type="PANTHER" id="PTHR11407">
    <property type="entry name" value="LYSOZYME C"/>
    <property type="match status" value="1"/>
</dbReference>